<organism evidence="1 2">
    <name type="scientific">Actinospica durhamensis</name>
    <dbReference type="NCBI Taxonomy" id="1508375"/>
    <lineage>
        <taxon>Bacteria</taxon>
        <taxon>Bacillati</taxon>
        <taxon>Actinomycetota</taxon>
        <taxon>Actinomycetes</taxon>
        <taxon>Catenulisporales</taxon>
        <taxon>Actinospicaceae</taxon>
        <taxon>Actinospica</taxon>
    </lineage>
</organism>
<dbReference type="Proteomes" id="UP000675781">
    <property type="component" value="Unassembled WGS sequence"/>
</dbReference>
<dbReference type="EMBL" id="JAGSOG010000062">
    <property type="protein sequence ID" value="MBR7834557.1"/>
    <property type="molecule type" value="Genomic_DNA"/>
</dbReference>
<reference evidence="1" key="1">
    <citation type="submission" date="2021-04" db="EMBL/GenBank/DDBJ databases">
        <title>Genome based classification of Actinospica acidithermotolerans sp. nov., an actinobacterium isolated from an Indonesian hot spring.</title>
        <authorList>
            <person name="Kusuma A.B."/>
            <person name="Putra K.E."/>
            <person name="Nafisah S."/>
            <person name="Loh J."/>
            <person name="Nouioui I."/>
            <person name="Goodfellow M."/>
        </authorList>
    </citation>
    <scope>NUCLEOTIDE SEQUENCE</scope>
    <source>
        <strain evidence="1">CSCA 57</strain>
    </source>
</reference>
<comment type="caution">
    <text evidence="1">The sequence shown here is derived from an EMBL/GenBank/DDBJ whole genome shotgun (WGS) entry which is preliminary data.</text>
</comment>
<gene>
    <name evidence="1" type="ORF">KDL01_14885</name>
</gene>
<dbReference type="RefSeq" id="WP_212529076.1">
    <property type="nucleotide sequence ID" value="NZ_JAGSOG010000062.1"/>
</dbReference>
<sequence length="437" mass="48382">MENAAELDRRARLYDGWIAPHHIDVLIEHGHVREVQRLAEEGDWYCARAIAARHAARGRHEDALALLTPFADTGWWYAVESIAELLADSGRADEAIELAVGHAESGDRAAVNYAAELLARDGRVDEAFALLRPRIRHWCHAQALVRISDGLGRDEQVLEELREFAAAAPPRERWRAAQLRATVLERSGRVDDAVAALQQQVHVQHVTFVNIVEHLADLLARHGRHEELRALIDGHGGDQAAYRLAGHLEQAGDVDGAMELLEPLAASGRPNPSVLLAELLVRAGRADEALSVLRRALVGGEEDWLLHTWAELMAASGRTEEALTVLDELADGPFGMTWELFEQRLGLLAAGGRIGQAVQELREHPRSGEWYATWRLSELLAADGRDEEALEVLESGPDHSMSTDLRARLLIGRGRAEEAVAMLRRPRFPPPEPDLWG</sequence>
<dbReference type="GO" id="GO:0042802">
    <property type="term" value="F:identical protein binding"/>
    <property type="evidence" value="ECO:0007669"/>
    <property type="project" value="InterPro"/>
</dbReference>
<protein>
    <submittedName>
        <fullName evidence="1">Tetratricopeptide repeat protein</fullName>
    </submittedName>
</protein>
<dbReference type="Gene3D" id="1.25.40.10">
    <property type="entry name" value="Tetratricopeptide repeat domain"/>
    <property type="match status" value="2"/>
</dbReference>
<keyword evidence="2" id="KW-1185">Reference proteome</keyword>
<accession>A0A941EMS7</accession>
<name>A0A941EMS7_9ACTN</name>
<proteinExistence type="predicted"/>
<dbReference type="AlphaFoldDB" id="A0A941EMS7"/>
<dbReference type="Pfam" id="PF07721">
    <property type="entry name" value="TPR_4"/>
    <property type="match status" value="3"/>
</dbReference>
<evidence type="ECO:0000313" key="1">
    <source>
        <dbReference type="EMBL" id="MBR7834557.1"/>
    </source>
</evidence>
<evidence type="ECO:0000313" key="2">
    <source>
        <dbReference type="Proteomes" id="UP000675781"/>
    </source>
</evidence>
<dbReference type="InterPro" id="IPR011990">
    <property type="entry name" value="TPR-like_helical_dom_sf"/>
</dbReference>
<dbReference type="SUPFAM" id="SSF48452">
    <property type="entry name" value="TPR-like"/>
    <property type="match status" value="1"/>
</dbReference>
<dbReference type="InterPro" id="IPR011717">
    <property type="entry name" value="TPR-4"/>
</dbReference>